<dbReference type="InterPro" id="IPR054722">
    <property type="entry name" value="PolX-like_BBD"/>
</dbReference>
<sequence>MNIGMVDVKQVTKFDGTNFQLWKFQISTVLRAQGAIGYVDGTVPKPEKFHSYRMSIDDSISQHITKVENMARQLKDLNENISDNAIMAKILGSLPTKYNAIITAWDSVAIADQTLQNLRQRLLKEESRLTHQDEEESAFSAESTSKNKSSRRGNSKKNKAKREFICFGCGKPGHIKANYKKKNGEKFEQNEKRALIAAFECEEDGSSTTDIVAFNTSSVEKEKFVRRNNRDVWYGDSACSRHITYRKDWFSNISEASGSIVLGDDGPCEIKGCGVVPMNRLVNEHLEKNGITLETTAPNTPEQNGRSERDNRTIVEKALTMLEAKSLPRFLWAEAVVTSE</sequence>
<proteinExistence type="predicted"/>
<dbReference type="Proteomes" id="UP000036403">
    <property type="component" value="Unassembled WGS sequence"/>
</dbReference>
<dbReference type="PANTHER" id="PTHR47481:SF7">
    <property type="entry name" value="CCHC-TYPE DOMAIN-CONTAINING PROTEIN"/>
    <property type="match status" value="1"/>
</dbReference>
<feature type="region of interest" description="Disordered" evidence="1">
    <location>
        <begin position="290"/>
        <end position="311"/>
    </location>
</feature>
<evidence type="ECO:0000259" key="2">
    <source>
        <dbReference type="PROSITE" id="PS50994"/>
    </source>
</evidence>
<feature type="compositionally biased region" description="Low complexity" evidence="1">
    <location>
        <begin position="138"/>
        <end position="147"/>
    </location>
</feature>
<reference evidence="3 4" key="1">
    <citation type="submission" date="2015-04" db="EMBL/GenBank/DDBJ databases">
        <title>Lasius niger genome sequencing.</title>
        <authorList>
            <person name="Konorov E.A."/>
            <person name="Nikitin M.A."/>
            <person name="Kirill M.V."/>
            <person name="Chang P."/>
        </authorList>
    </citation>
    <scope>NUCLEOTIDE SEQUENCE [LARGE SCALE GENOMIC DNA]</scope>
    <source>
        <tissue evidence="3">Whole</tissue>
    </source>
</reference>
<evidence type="ECO:0000256" key="1">
    <source>
        <dbReference type="SAM" id="MobiDB-lite"/>
    </source>
</evidence>
<comment type="caution">
    <text evidence="3">The sequence shown here is derived from an EMBL/GenBank/DDBJ whole genome shotgun (WGS) entry which is preliminary data.</text>
</comment>
<feature type="domain" description="Integrase catalytic" evidence="2">
    <location>
        <begin position="260"/>
        <end position="340"/>
    </location>
</feature>
<evidence type="ECO:0000313" key="3">
    <source>
        <dbReference type="EMBL" id="KMQ86134.1"/>
    </source>
</evidence>
<keyword evidence="4" id="KW-1185">Reference proteome</keyword>
<organism evidence="3 4">
    <name type="scientific">Lasius niger</name>
    <name type="common">Black garden ant</name>
    <dbReference type="NCBI Taxonomy" id="67767"/>
    <lineage>
        <taxon>Eukaryota</taxon>
        <taxon>Metazoa</taxon>
        <taxon>Ecdysozoa</taxon>
        <taxon>Arthropoda</taxon>
        <taxon>Hexapoda</taxon>
        <taxon>Insecta</taxon>
        <taxon>Pterygota</taxon>
        <taxon>Neoptera</taxon>
        <taxon>Endopterygota</taxon>
        <taxon>Hymenoptera</taxon>
        <taxon>Apocrita</taxon>
        <taxon>Aculeata</taxon>
        <taxon>Formicoidea</taxon>
        <taxon>Formicidae</taxon>
        <taxon>Formicinae</taxon>
        <taxon>Lasius</taxon>
        <taxon>Lasius</taxon>
    </lineage>
</organism>
<dbReference type="InterPro" id="IPR001584">
    <property type="entry name" value="Integrase_cat-core"/>
</dbReference>
<dbReference type="AlphaFoldDB" id="A0A0J7K7B1"/>
<dbReference type="Gene3D" id="3.30.420.10">
    <property type="entry name" value="Ribonuclease H-like superfamily/Ribonuclease H"/>
    <property type="match status" value="1"/>
</dbReference>
<feature type="compositionally biased region" description="Polar residues" evidence="1">
    <location>
        <begin position="292"/>
        <end position="304"/>
    </location>
</feature>
<evidence type="ECO:0000313" key="4">
    <source>
        <dbReference type="Proteomes" id="UP000036403"/>
    </source>
</evidence>
<dbReference type="GO" id="GO:0003676">
    <property type="term" value="F:nucleic acid binding"/>
    <property type="evidence" value="ECO:0007669"/>
    <property type="project" value="InterPro"/>
</dbReference>
<feature type="region of interest" description="Disordered" evidence="1">
    <location>
        <begin position="129"/>
        <end position="157"/>
    </location>
</feature>
<dbReference type="EMBL" id="LBMM01012592">
    <property type="protein sequence ID" value="KMQ86134.1"/>
    <property type="molecule type" value="Genomic_DNA"/>
</dbReference>
<name>A0A0J7K7B1_LASNI</name>
<dbReference type="OrthoDB" id="8063677at2759"/>
<dbReference type="STRING" id="67767.A0A0J7K7B1"/>
<dbReference type="InterPro" id="IPR012337">
    <property type="entry name" value="RNaseH-like_sf"/>
</dbReference>
<gene>
    <name evidence="3" type="ORF">RF55_14982</name>
</gene>
<dbReference type="Pfam" id="PF22936">
    <property type="entry name" value="Pol_BBD"/>
    <property type="match status" value="1"/>
</dbReference>
<dbReference type="SUPFAM" id="SSF53098">
    <property type="entry name" value="Ribonuclease H-like"/>
    <property type="match status" value="1"/>
</dbReference>
<dbReference type="PANTHER" id="PTHR47481">
    <property type="match status" value="1"/>
</dbReference>
<dbReference type="Pfam" id="PF14223">
    <property type="entry name" value="Retrotran_gag_2"/>
    <property type="match status" value="1"/>
</dbReference>
<protein>
    <submittedName>
        <fullName evidence="3">Copia protein</fullName>
    </submittedName>
</protein>
<dbReference type="PROSITE" id="PS50994">
    <property type="entry name" value="INTEGRASE"/>
    <property type="match status" value="1"/>
</dbReference>
<feature type="compositionally biased region" description="Basic residues" evidence="1">
    <location>
        <begin position="148"/>
        <end position="157"/>
    </location>
</feature>
<dbReference type="PaxDb" id="67767-A0A0J7K7B1"/>
<dbReference type="GO" id="GO:0015074">
    <property type="term" value="P:DNA integration"/>
    <property type="evidence" value="ECO:0007669"/>
    <property type="project" value="InterPro"/>
</dbReference>
<accession>A0A0J7K7B1</accession>
<dbReference type="InterPro" id="IPR036397">
    <property type="entry name" value="RNaseH_sf"/>
</dbReference>